<keyword evidence="4" id="KW-0812">Transmembrane</keyword>
<accession>A0A5M3MIV8</accession>
<feature type="transmembrane region" description="Helical" evidence="4">
    <location>
        <begin position="108"/>
        <end position="127"/>
    </location>
</feature>
<dbReference type="GO" id="GO:0016020">
    <property type="term" value="C:membrane"/>
    <property type="evidence" value="ECO:0007669"/>
    <property type="project" value="UniProtKB-SubCell"/>
</dbReference>
<name>A0A5M3MIV8_CONPW</name>
<feature type="transmembrane region" description="Helical" evidence="4">
    <location>
        <begin position="246"/>
        <end position="269"/>
    </location>
</feature>
<comment type="similarity">
    <text evidence="2">Belongs to the major facilitator superfamily. Monocarboxylate porter (TC 2.A.1.13) family.</text>
</comment>
<dbReference type="InterPro" id="IPR036259">
    <property type="entry name" value="MFS_trans_sf"/>
</dbReference>
<evidence type="ECO:0000256" key="3">
    <source>
        <dbReference type="SAM" id="MobiDB-lite"/>
    </source>
</evidence>
<feature type="transmembrane region" description="Helical" evidence="4">
    <location>
        <begin position="281"/>
        <end position="301"/>
    </location>
</feature>
<proteinExistence type="inferred from homology"/>
<dbReference type="InterPro" id="IPR011701">
    <property type="entry name" value="MFS"/>
</dbReference>
<dbReference type="RefSeq" id="XP_007770671.1">
    <property type="nucleotide sequence ID" value="XM_007772481.1"/>
</dbReference>
<dbReference type="Proteomes" id="UP000053558">
    <property type="component" value="Unassembled WGS sequence"/>
</dbReference>
<feature type="transmembrane region" description="Helical" evidence="4">
    <location>
        <begin position="337"/>
        <end position="361"/>
    </location>
</feature>
<protein>
    <submittedName>
        <fullName evidence="6">MFS general substrate transporter</fullName>
    </submittedName>
</protein>
<dbReference type="Gene3D" id="1.20.1250.20">
    <property type="entry name" value="MFS general substrate transporter like domains"/>
    <property type="match status" value="2"/>
</dbReference>
<comment type="subcellular location">
    <subcellularLocation>
        <location evidence="1">Membrane</location>
        <topology evidence="1">Multi-pass membrane protein</topology>
    </subcellularLocation>
</comment>
<gene>
    <name evidence="6" type="ORF">CONPUDRAFT_126667</name>
</gene>
<reference evidence="7" key="1">
    <citation type="journal article" date="2012" name="Science">
        <title>The Paleozoic origin of enzymatic lignin decomposition reconstructed from 31 fungal genomes.</title>
        <authorList>
            <person name="Floudas D."/>
            <person name="Binder M."/>
            <person name="Riley R."/>
            <person name="Barry K."/>
            <person name="Blanchette R.A."/>
            <person name="Henrissat B."/>
            <person name="Martinez A.T."/>
            <person name="Otillar R."/>
            <person name="Spatafora J.W."/>
            <person name="Yadav J.S."/>
            <person name="Aerts A."/>
            <person name="Benoit I."/>
            <person name="Boyd A."/>
            <person name="Carlson A."/>
            <person name="Copeland A."/>
            <person name="Coutinho P.M."/>
            <person name="de Vries R.P."/>
            <person name="Ferreira P."/>
            <person name="Findley K."/>
            <person name="Foster B."/>
            <person name="Gaskell J."/>
            <person name="Glotzer D."/>
            <person name="Gorecki P."/>
            <person name="Heitman J."/>
            <person name="Hesse C."/>
            <person name="Hori C."/>
            <person name="Igarashi K."/>
            <person name="Jurgens J.A."/>
            <person name="Kallen N."/>
            <person name="Kersten P."/>
            <person name="Kohler A."/>
            <person name="Kuees U."/>
            <person name="Kumar T.K.A."/>
            <person name="Kuo A."/>
            <person name="LaButti K."/>
            <person name="Larrondo L.F."/>
            <person name="Lindquist E."/>
            <person name="Ling A."/>
            <person name="Lombard V."/>
            <person name="Lucas S."/>
            <person name="Lundell T."/>
            <person name="Martin R."/>
            <person name="McLaughlin D.J."/>
            <person name="Morgenstern I."/>
            <person name="Morin E."/>
            <person name="Murat C."/>
            <person name="Nagy L.G."/>
            <person name="Nolan M."/>
            <person name="Ohm R.A."/>
            <person name="Patyshakuliyeva A."/>
            <person name="Rokas A."/>
            <person name="Ruiz-Duenas F.J."/>
            <person name="Sabat G."/>
            <person name="Salamov A."/>
            <person name="Samejima M."/>
            <person name="Schmutz J."/>
            <person name="Slot J.C."/>
            <person name="St John F."/>
            <person name="Stenlid J."/>
            <person name="Sun H."/>
            <person name="Sun S."/>
            <person name="Syed K."/>
            <person name="Tsang A."/>
            <person name="Wiebenga A."/>
            <person name="Young D."/>
            <person name="Pisabarro A."/>
            <person name="Eastwood D.C."/>
            <person name="Martin F."/>
            <person name="Cullen D."/>
            <person name="Grigoriev I.V."/>
            <person name="Hibbett D.S."/>
        </authorList>
    </citation>
    <scope>NUCLEOTIDE SEQUENCE [LARGE SCALE GENOMIC DNA]</scope>
    <source>
        <strain evidence="7">RWD-64-598 SS2</strain>
    </source>
</reference>
<dbReference type="OrthoDB" id="6499973at2759"/>
<evidence type="ECO:0000313" key="6">
    <source>
        <dbReference type="EMBL" id="EIW78917.1"/>
    </source>
</evidence>
<feature type="transmembrane region" description="Helical" evidence="4">
    <location>
        <begin position="202"/>
        <end position="222"/>
    </location>
</feature>
<feature type="transmembrane region" description="Helical" evidence="4">
    <location>
        <begin position="373"/>
        <end position="394"/>
    </location>
</feature>
<evidence type="ECO:0000256" key="1">
    <source>
        <dbReference type="ARBA" id="ARBA00004141"/>
    </source>
</evidence>
<feature type="transmembrane region" description="Helical" evidence="4">
    <location>
        <begin position="170"/>
        <end position="190"/>
    </location>
</feature>
<organism evidence="6 7">
    <name type="scientific">Coniophora puteana (strain RWD-64-598)</name>
    <name type="common">Brown rot fungus</name>
    <dbReference type="NCBI Taxonomy" id="741705"/>
    <lineage>
        <taxon>Eukaryota</taxon>
        <taxon>Fungi</taxon>
        <taxon>Dikarya</taxon>
        <taxon>Basidiomycota</taxon>
        <taxon>Agaricomycotina</taxon>
        <taxon>Agaricomycetes</taxon>
        <taxon>Agaricomycetidae</taxon>
        <taxon>Boletales</taxon>
        <taxon>Coniophorineae</taxon>
        <taxon>Coniophoraceae</taxon>
        <taxon>Coniophora</taxon>
    </lineage>
</organism>
<feature type="transmembrane region" description="Helical" evidence="4">
    <location>
        <begin position="41"/>
        <end position="62"/>
    </location>
</feature>
<dbReference type="InterPro" id="IPR050327">
    <property type="entry name" value="Proton-linked_MCT"/>
</dbReference>
<dbReference type="Pfam" id="PF07690">
    <property type="entry name" value="MFS_1"/>
    <property type="match status" value="1"/>
</dbReference>
<evidence type="ECO:0000256" key="2">
    <source>
        <dbReference type="ARBA" id="ARBA00006727"/>
    </source>
</evidence>
<dbReference type="KEGG" id="cput:CONPUDRAFT_126667"/>
<evidence type="ECO:0000259" key="5">
    <source>
        <dbReference type="PROSITE" id="PS50850"/>
    </source>
</evidence>
<feature type="domain" description="Major facilitator superfamily (MFS) profile" evidence="5">
    <location>
        <begin position="247"/>
        <end position="432"/>
    </location>
</feature>
<dbReference type="PROSITE" id="PS50850">
    <property type="entry name" value="MFS"/>
    <property type="match status" value="1"/>
</dbReference>
<feature type="transmembrane region" description="Helical" evidence="4">
    <location>
        <begin position="139"/>
        <end position="158"/>
    </location>
</feature>
<evidence type="ECO:0000313" key="7">
    <source>
        <dbReference type="Proteomes" id="UP000053558"/>
    </source>
</evidence>
<keyword evidence="4" id="KW-0472">Membrane</keyword>
<dbReference type="GeneID" id="19199996"/>
<dbReference type="EMBL" id="JH711581">
    <property type="protein sequence ID" value="EIW78917.1"/>
    <property type="molecule type" value="Genomic_DNA"/>
</dbReference>
<dbReference type="PANTHER" id="PTHR11360:SF234">
    <property type="entry name" value="MFS-TYPE TRANSPORTER DBAD-RELATED"/>
    <property type="match status" value="1"/>
</dbReference>
<dbReference type="InterPro" id="IPR020846">
    <property type="entry name" value="MFS_dom"/>
</dbReference>
<dbReference type="SUPFAM" id="SSF103473">
    <property type="entry name" value="MFS general substrate transporter"/>
    <property type="match status" value="1"/>
</dbReference>
<feature type="transmembrane region" description="Helical" evidence="4">
    <location>
        <begin position="82"/>
        <end position="101"/>
    </location>
</feature>
<keyword evidence="4" id="KW-1133">Transmembrane helix</keyword>
<feature type="region of interest" description="Disordered" evidence="3">
    <location>
        <begin position="1"/>
        <end position="26"/>
    </location>
</feature>
<dbReference type="OMA" id="PIFYVQV"/>
<feature type="transmembrane region" description="Helical" evidence="4">
    <location>
        <begin position="406"/>
        <end position="426"/>
    </location>
</feature>
<comment type="caution">
    <text evidence="6">The sequence shown here is derived from an EMBL/GenBank/DDBJ whole genome shotgun (WGS) entry which is preliminary data.</text>
</comment>
<dbReference type="AlphaFoldDB" id="A0A5M3MIV8"/>
<keyword evidence="7" id="KW-1185">Reference proteome</keyword>
<dbReference type="PANTHER" id="PTHR11360">
    <property type="entry name" value="MONOCARBOXYLATE TRANSPORTER"/>
    <property type="match status" value="1"/>
</dbReference>
<sequence length="432" mass="47339">MSETDHTSMSNPGAAEGKEMESQSPSPNIAAVEFPEGGAQAWLTVLGGWMIVFCTFGAIQSYGVYQDYYTRESLSEYPTSDISWIGSVQIFFLFSLGLFSGKLFDHGYFRHLLVVGSFIYLFSSFMLSLVKPHRYYQNFLAQGVGMGVGMGILFLPSLSVSAHYFRRKRGLTMGIIIAGSSVGAVLYPIMLNHLFVSVGFGWAVRIVSFLDLFLLVSANCIMRTRLPPAQWDGSIYSQCRRIFKDVIFWLAVFGITFACWGLFVPIFYIQLFASEHHESGIVESYIVAILNAAGFFGRIVPMIMSDMWGPMSVITPMTLISGGLVFVMLAATKTGALVVFAILYGFFSGGVVSLAAPASASFSVDVKEIGTRIGIMTFVTSFGLLTGNPIAGVLLHPPAYEWLKPLLFSAITVLGGGAFMLVAWFLQMKHKT</sequence>
<feature type="transmembrane region" description="Helical" evidence="4">
    <location>
        <begin position="313"/>
        <end position="331"/>
    </location>
</feature>
<evidence type="ECO:0000256" key="4">
    <source>
        <dbReference type="SAM" id="Phobius"/>
    </source>
</evidence>
<dbReference type="GO" id="GO:0022857">
    <property type="term" value="F:transmembrane transporter activity"/>
    <property type="evidence" value="ECO:0007669"/>
    <property type="project" value="InterPro"/>
</dbReference>